<keyword evidence="4" id="KW-0472">Membrane</keyword>
<gene>
    <name evidence="7" type="ORF">HPBE_LOCUS25459</name>
</gene>
<dbReference type="GO" id="GO:0016020">
    <property type="term" value="C:membrane"/>
    <property type="evidence" value="ECO:0007669"/>
    <property type="project" value="UniProtKB-SubCell"/>
</dbReference>
<evidence type="ECO:0000256" key="1">
    <source>
        <dbReference type="ARBA" id="ARBA00004141"/>
    </source>
</evidence>
<keyword evidence="3" id="KW-1133">Transmembrane helix</keyword>
<dbReference type="GO" id="GO:0007224">
    <property type="term" value="P:smoothened signaling pathway"/>
    <property type="evidence" value="ECO:0007669"/>
    <property type="project" value="TreeGrafter"/>
</dbReference>
<accession>A0A3P8HZN4</accession>
<reference evidence="9" key="2">
    <citation type="submission" date="2019-09" db="UniProtKB">
        <authorList>
            <consortium name="WormBaseParasite"/>
        </authorList>
    </citation>
    <scope>IDENTIFICATION</scope>
</reference>
<dbReference type="InterPro" id="IPR052081">
    <property type="entry name" value="Dispatched_Hh_regulator"/>
</dbReference>
<dbReference type="Proteomes" id="UP000050761">
    <property type="component" value="Unassembled WGS sequence"/>
</dbReference>
<keyword evidence="8" id="KW-1185">Reference proteome</keyword>
<reference evidence="7 8" key="1">
    <citation type="submission" date="2018-11" db="EMBL/GenBank/DDBJ databases">
        <authorList>
            <consortium name="Pathogen Informatics"/>
        </authorList>
    </citation>
    <scope>NUCLEOTIDE SEQUENCE [LARGE SCALE GENOMIC DNA]</scope>
</reference>
<evidence type="ECO:0000256" key="2">
    <source>
        <dbReference type="ARBA" id="ARBA00022692"/>
    </source>
</evidence>
<feature type="region of interest" description="Disordered" evidence="6">
    <location>
        <begin position="120"/>
        <end position="144"/>
    </location>
</feature>
<dbReference type="PANTHER" id="PTHR45951:SF8">
    <property type="entry name" value="CHE-14 PROTEIN"/>
    <property type="match status" value="1"/>
</dbReference>
<accession>A0A183GRZ0</accession>
<keyword evidence="2" id="KW-0812">Transmembrane</keyword>
<organism evidence="8 9">
    <name type="scientific">Heligmosomoides polygyrus</name>
    <name type="common">Parasitic roundworm</name>
    <dbReference type="NCBI Taxonomy" id="6339"/>
    <lineage>
        <taxon>Eukaryota</taxon>
        <taxon>Metazoa</taxon>
        <taxon>Ecdysozoa</taxon>
        <taxon>Nematoda</taxon>
        <taxon>Chromadorea</taxon>
        <taxon>Rhabditida</taxon>
        <taxon>Rhabditina</taxon>
        <taxon>Rhabditomorpha</taxon>
        <taxon>Strongyloidea</taxon>
        <taxon>Heligmosomidae</taxon>
        <taxon>Heligmosomoides</taxon>
    </lineage>
</organism>
<evidence type="ECO:0000256" key="4">
    <source>
        <dbReference type="ARBA" id="ARBA00023136"/>
    </source>
</evidence>
<evidence type="ECO:0000313" key="8">
    <source>
        <dbReference type="Proteomes" id="UP000050761"/>
    </source>
</evidence>
<dbReference type="WBParaSite" id="HPBE_0002546001-mRNA-1">
    <property type="protein sequence ID" value="HPBE_0002546001-mRNA-1"/>
    <property type="gene ID" value="HPBE_0002546001"/>
</dbReference>
<dbReference type="OrthoDB" id="193905at2759"/>
<protein>
    <submittedName>
        <fullName evidence="7 9">Uncharacterized protein</fullName>
    </submittedName>
</protein>
<evidence type="ECO:0000313" key="9">
    <source>
        <dbReference type="WBParaSite" id="HPBE_0002546001-mRNA-1"/>
    </source>
</evidence>
<name>A0A183GRZ0_HELPZ</name>
<proteinExistence type="predicted"/>
<dbReference type="AlphaFoldDB" id="A0A183GRZ0"/>
<evidence type="ECO:0000313" key="7">
    <source>
        <dbReference type="EMBL" id="VDP51463.1"/>
    </source>
</evidence>
<keyword evidence="5" id="KW-0325">Glycoprotein</keyword>
<evidence type="ECO:0000256" key="6">
    <source>
        <dbReference type="SAM" id="MobiDB-lite"/>
    </source>
</evidence>
<evidence type="ECO:0000256" key="3">
    <source>
        <dbReference type="ARBA" id="ARBA00022989"/>
    </source>
</evidence>
<comment type="subcellular location">
    <subcellularLocation>
        <location evidence="1">Membrane</location>
        <topology evidence="1">Multi-pass membrane protein</topology>
    </subcellularLocation>
</comment>
<dbReference type="EMBL" id="UZAH01037954">
    <property type="protein sequence ID" value="VDP51463.1"/>
    <property type="molecule type" value="Genomic_DNA"/>
</dbReference>
<dbReference type="GO" id="GO:0022857">
    <property type="term" value="F:transmembrane transporter activity"/>
    <property type="evidence" value="ECO:0007669"/>
    <property type="project" value="TreeGrafter"/>
</dbReference>
<sequence length="327" mass="37465">MSPLLRCYSRLLYRQPLLVAVVALLLTGVLPAVVLYFRPIRLSHNAEIMMTTAGRRGWWFRVSGPSSSMSHCSPNIWVSSADQRVIGGFDTKDTDLSGPRLAWQKLQQTLQTSNRINFANRPPLHRADKTSPPPQQKNVSVTTRAKRSWAEQLLSTFNKVPCYDAPIPLSKFALNLNHLAQVVIEVPHLATIFDVNFLRRMCSMHERIGVELSAFDNYTPYRNIWSIANFVSCLSPNFLFNCTELNEADVDTVRQLIEYCIPLRDQLITCKTICKDEPTCSACRGETFLPFIFWLIFKICYRFLASQFLRLFKRTLTLTVIYLFISA</sequence>
<dbReference type="PANTHER" id="PTHR45951">
    <property type="entry name" value="PROTEIN DISPATCHED-RELATED"/>
    <property type="match status" value="1"/>
</dbReference>
<evidence type="ECO:0000256" key="5">
    <source>
        <dbReference type="ARBA" id="ARBA00023180"/>
    </source>
</evidence>